<evidence type="ECO:0000256" key="5">
    <source>
        <dbReference type="ARBA" id="ARBA00022490"/>
    </source>
</evidence>
<dbReference type="PANTHER" id="PTHR11556">
    <property type="entry name" value="FRUCTOSE-1,6-BISPHOSPHATASE-RELATED"/>
    <property type="match status" value="1"/>
</dbReference>
<evidence type="ECO:0000256" key="10">
    <source>
        <dbReference type="ARBA" id="ARBA00023277"/>
    </source>
</evidence>
<organism evidence="17 18">
    <name type="scientific">Candidatus Promineifilum breve</name>
    <dbReference type="NCBI Taxonomy" id="1806508"/>
    <lineage>
        <taxon>Bacteria</taxon>
        <taxon>Bacillati</taxon>
        <taxon>Chloroflexota</taxon>
        <taxon>Ardenticatenia</taxon>
        <taxon>Candidatus Promineifilales</taxon>
        <taxon>Candidatus Promineifilaceae</taxon>
        <taxon>Candidatus Promineifilum</taxon>
    </lineage>
</organism>
<evidence type="ECO:0000256" key="2">
    <source>
        <dbReference type="ARBA" id="ARBA00005215"/>
    </source>
</evidence>
<dbReference type="PROSITE" id="PS00124">
    <property type="entry name" value="FBPASE"/>
    <property type="match status" value="1"/>
</dbReference>
<feature type="binding site" evidence="13">
    <location>
        <position position="111"/>
    </location>
    <ligand>
        <name>Mg(2+)</name>
        <dbReference type="ChEBI" id="CHEBI:18420"/>
        <label>1</label>
    </ligand>
</feature>
<evidence type="ECO:0000259" key="16">
    <source>
        <dbReference type="Pfam" id="PF18913"/>
    </source>
</evidence>
<keyword evidence="6" id="KW-0113">Calvin cycle</keyword>
<dbReference type="Gene3D" id="3.30.540.10">
    <property type="entry name" value="Fructose-1,6-Bisphosphatase, subunit A, domain 1"/>
    <property type="match status" value="1"/>
</dbReference>
<dbReference type="InterPro" id="IPR033391">
    <property type="entry name" value="FBPase_N"/>
</dbReference>
<name>A0A160T1H9_9CHLR</name>
<keyword evidence="9 13" id="KW-0460">Magnesium</keyword>
<evidence type="ECO:0000256" key="13">
    <source>
        <dbReference type="HAMAP-Rule" id="MF_01855"/>
    </source>
</evidence>
<evidence type="ECO:0000256" key="14">
    <source>
        <dbReference type="RuleBase" id="RU000508"/>
    </source>
</evidence>
<dbReference type="OrthoDB" id="9806756at2"/>
<evidence type="ECO:0000256" key="1">
    <source>
        <dbReference type="ARBA" id="ARBA00001273"/>
    </source>
</evidence>
<proteinExistence type="inferred from homology"/>
<dbReference type="HAMAP" id="MF_01855">
    <property type="entry name" value="FBPase_class1"/>
    <property type="match status" value="1"/>
</dbReference>
<dbReference type="GO" id="GO:0006000">
    <property type="term" value="P:fructose metabolic process"/>
    <property type="evidence" value="ECO:0007669"/>
    <property type="project" value="TreeGrafter"/>
</dbReference>
<evidence type="ECO:0000256" key="7">
    <source>
        <dbReference type="ARBA" id="ARBA00022723"/>
    </source>
</evidence>
<sequence length="334" mass="37033">MTVTTIERFILDNQPAYASGELTNLLYDLALAAKIIAHKTNRAGLIDILGEAGAINVQGESQQKLDIYANQIMRQLCDHTGRLCLMISEEQEDPIHIPERYRKGSYVLVFDPLDGSSNIDVNVSIGTIFGIYRCLDEAQRGRLEDALQPPGDLVAAGYVLYGASTMMVYSAGNGVHGFTLNPEYGEFLLSHPNLVLPEPPAYFSVNSSYYSRWSPGVQQFVDWLQGREADSPRLSARYIGSLVADFHRNLLRGGIFCYPAEDERDEGKLRLLYEAGPLAFLIDQAGGYASNGRRPILEITPTQPHQRTALFIGNRGLVERLEAFIRQDDGASTQ</sequence>
<dbReference type="InterPro" id="IPR000146">
    <property type="entry name" value="FBPase_class-1"/>
</dbReference>
<dbReference type="CDD" id="cd00354">
    <property type="entry name" value="FBPase"/>
    <property type="match status" value="1"/>
</dbReference>
<dbReference type="EC" id="3.1.3.11" evidence="4 13"/>
<dbReference type="GO" id="GO:0006094">
    <property type="term" value="P:gluconeogenesis"/>
    <property type="evidence" value="ECO:0007669"/>
    <property type="project" value="UniProtKB-UniRule"/>
</dbReference>
<dbReference type="GO" id="GO:0006002">
    <property type="term" value="P:fructose 6-phosphate metabolic process"/>
    <property type="evidence" value="ECO:0007669"/>
    <property type="project" value="TreeGrafter"/>
</dbReference>
<dbReference type="Pfam" id="PF18913">
    <property type="entry name" value="FBPase_C"/>
    <property type="match status" value="1"/>
</dbReference>
<comment type="pathway">
    <text evidence="2">Carbohydrate biosynthesis; Calvin cycle.</text>
</comment>
<dbReference type="FunFam" id="3.30.540.10:FF:000002">
    <property type="entry name" value="Fructose-1,6-bisphosphatase class 1"/>
    <property type="match status" value="1"/>
</dbReference>
<feature type="binding site" evidence="13">
    <location>
        <position position="274"/>
    </location>
    <ligand>
        <name>Mg(2+)</name>
        <dbReference type="ChEBI" id="CHEBI:18420"/>
        <label>2</label>
    </ligand>
</feature>
<feature type="binding site" evidence="13">
    <location>
        <position position="114"/>
    </location>
    <ligand>
        <name>Mg(2+)</name>
        <dbReference type="ChEBI" id="CHEBI:18420"/>
        <label>2</label>
    </ligand>
</feature>
<feature type="binding site" evidence="13">
    <location>
        <position position="89"/>
    </location>
    <ligand>
        <name>Mg(2+)</name>
        <dbReference type="ChEBI" id="CHEBI:18420"/>
        <label>1</label>
    </ligand>
</feature>
<protein>
    <recommendedName>
        <fullName evidence="11 13">Fructose-1,6-bisphosphatase class 1</fullName>
        <shortName evidence="13">FBPase class 1</shortName>
        <ecNumber evidence="4 13">3.1.3.11</ecNumber>
    </recommendedName>
    <alternativeName>
        <fullName evidence="12 13">D-fructose-1,6-bisphosphate 1-phosphohydrolase class 1</fullName>
    </alternativeName>
</protein>
<dbReference type="Gene3D" id="3.40.190.80">
    <property type="match status" value="1"/>
</dbReference>
<comment type="catalytic activity">
    <reaction evidence="1 13">
        <text>beta-D-fructose 1,6-bisphosphate + H2O = beta-D-fructose 6-phosphate + phosphate</text>
        <dbReference type="Rhea" id="RHEA:11064"/>
        <dbReference type="ChEBI" id="CHEBI:15377"/>
        <dbReference type="ChEBI" id="CHEBI:32966"/>
        <dbReference type="ChEBI" id="CHEBI:43474"/>
        <dbReference type="ChEBI" id="CHEBI:57634"/>
        <dbReference type="EC" id="3.1.3.11"/>
    </reaction>
</comment>
<feature type="binding site" evidence="13">
    <location>
        <position position="111"/>
    </location>
    <ligand>
        <name>Mg(2+)</name>
        <dbReference type="ChEBI" id="CHEBI:18420"/>
        <label>2</label>
    </ligand>
</feature>
<feature type="domain" description="Fructose-1-6-bisphosphatase class 1 C-terminal" evidence="16">
    <location>
        <begin position="197"/>
        <end position="324"/>
    </location>
</feature>
<feature type="domain" description="Fructose-1-6-bisphosphatase class I N-terminal" evidence="15">
    <location>
        <begin position="5"/>
        <end position="192"/>
    </location>
</feature>
<dbReference type="RefSeq" id="WP_095042558.1">
    <property type="nucleotide sequence ID" value="NZ_LN890655.1"/>
</dbReference>
<feature type="binding site" evidence="13">
    <location>
        <position position="268"/>
    </location>
    <ligand>
        <name>substrate</name>
    </ligand>
</feature>
<gene>
    <name evidence="13 17" type="primary">fbp</name>
    <name evidence="17" type="ORF">CFX0092_A1131</name>
</gene>
<dbReference type="PRINTS" id="PR00115">
    <property type="entry name" value="F16BPHPHTASE"/>
</dbReference>
<feature type="binding site" evidence="13">
    <location>
        <begin position="114"/>
        <end position="117"/>
    </location>
    <ligand>
        <name>substrate</name>
    </ligand>
</feature>
<dbReference type="GO" id="GO:0019253">
    <property type="term" value="P:reductive pentose-phosphate cycle"/>
    <property type="evidence" value="ECO:0007669"/>
    <property type="project" value="UniProtKB-KW"/>
</dbReference>
<dbReference type="InterPro" id="IPR044015">
    <property type="entry name" value="FBPase_C_dom"/>
</dbReference>
<dbReference type="Pfam" id="PF00316">
    <property type="entry name" value="FBPase"/>
    <property type="match status" value="1"/>
</dbReference>
<feature type="binding site" evidence="13">
    <location>
        <position position="206"/>
    </location>
    <ligand>
        <name>substrate</name>
    </ligand>
</feature>
<feature type="binding site" evidence="13">
    <location>
        <position position="238"/>
    </location>
    <ligand>
        <name>substrate</name>
    </ligand>
</feature>
<evidence type="ECO:0000259" key="15">
    <source>
        <dbReference type="Pfam" id="PF00316"/>
    </source>
</evidence>
<reference evidence="17" key="1">
    <citation type="submission" date="2016-01" db="EMBL/GenBank/DDBJ databases">
        <authorList>
            <person name="Mcilroy J.S."/>
            <person name="Karst M S."/>
            <person name="Albertsen M."/>
        </authorList>
    </citation>
    <scope>NUCLEOTIDE SEQUENCE</scope>
    <source>
        <strain evidence="17">Cfx-K</strain>
    </source>
</reference>
<dbReference type="PIRSF" id="PIRSF500210">
    <property type="entry name" value="FBPtase"/>
    <property type="match status" value="1"/>
</dbReference>
<dbReference type="GO" id="GO:0005829">
    <property type="term" value="C:cytosol"/>
    <property type="evidence" value="ECO:0007669"/>
    <property type="project" value="TreeGrafter"/>
</dbReference>
<evidence type="ECO:0000256" key="12">
    <source>
        <dbReference type="ARBA" id="ARBA00081210"/>
    </source>
</evidence>
<evidence type="ECO:0000313" key="17">
    <source>
        <dbReference type="EMBL" id="CUS03009.2"/>
    </source>
</evidence>
<dbReference type="AlphaFoldDB" id="A0A160T1H9"/>
<comment type="similarity">
    <text evidence="3 13 14">Belongs to the FBPase class 1 family.</text>
</comment>
<dbReference type="InterPro" id="IPR020548">
    <property type="entry name" value="Fructose_bisphosphatase_AS"/>
</dbReference>
<accession>A0A160T1H9</accession>
<keyword evidence="7 13" id="KW-0479">Metal-binding</keyword>
<dbReference type="NCBIfam" id="NF006778">
    <property type="entry name" value="PRK09293.1-1"/>
    <property type="match status" value="1"/>
</dbReference>
<dbReference type="GO" id="GO:0005986">
    <property type="term" value="P:sucrose biosynthetic process"/>
    <property type="evidence" value="ECO:0007669"/>
    <property type="project" value="TreeGrafter"/>
</dbReference>
<keyword evidence="10 13" id="KW-0119">Carbohydrate metabolism</keyword>
<evidence type="ECO:0000256" key="3">
    <source>
        <dbReference type="ARBA" id="ARBA00010941"/>
    </source>
</evidence>
<dbReference type="KEGG" id="pbf:CFX0092_A1131"/>
<dbReference type="SUPFAM" id="SSF56655">
    <property type="entry name" value="Carbohydrate phosphatase"/>
    <property type="match status" value="1"/>
</dbReference>
<evidence type="ECO:0000313" key="18">
    <source>
        <dbReference type="Proteomes" id="UP000215027"/>
    </source>
</evidence>
<evidence type="ECO:0000256" key="6">
    <source>
        <dbReference type="ARBA" id="ARBA00022567"/>
    </source>
</evidence>
<comment type="subcellular location">
    <subcellularLocation>
        <location evidence="13">Cytoplasm</location>
    </subcellularLocation>
</comment>
<keyword evidence="8 13" id="KW-0378">Hydrolase</keyword>
<dbReference type="GO" id="GO:0030388">
    <property type="term" value="P:fructose 1,6-bisphosphate metabolic process"/>
    <property type="evidence" value="ECO:0007669"/>
    <property type="project" value="TreeGrafter"/>
</dbReference>
<feature type="binding site" evidence="13">
    <location>
        <position position="113"/>
    </location>
    <ligand>
        <name>Mg(2+)</name>
        <dbReference type="ChEBI" id="CHEBI:18420"/>
        <label>1</label>
    </ligand>
</feature>
<evidence type="ECO:0000256" key="11">
    <source>
        <dbReference type="ARBA" id="ARBA00072069"/>
    </source>
</evidence>
<evidence type="ECO:0000256" key="4">
    <source>
        <dbReference type="ARBA" id="ARBA00013093"/>
    </source>
</evidence>
<dbReference type="EMBL" id="LN890655">
    <property type="protein sequence ID" value="CUS03009.2"/>
    <property type="molecule type" value="Genomic_DNA"/>
</dbReference>
<keyword evidence="18" id="KW-1185">Reference proteome</keyword>
<dbReference type="GO" id="GO:0000287">
    <property type="term" value="F:magnesium ion binding"/>
    <property type="evidence" value="ECO:0007669"/>
    <property type="project" value="UniProtKB-UniRule"/>
</dbReference>
<evidence type="ECO:0000256" key="9">
    <source>
        <dbReference type="ARBA" id="ARBA00022842"/>
    </source>
</evidence>
<dbReference type="PANTHER" id="PTHR11556:SF35">
    <property type="entry name" value="SEDOHEPTULOSE-1,7-BISPHOSPHATASE, CHLOROPLASTIC"/>
    <property type="match status" value="1"/>
</dbReference>
<comment type="cofactor">
    <cofactor evidence="13">
        <name>Mg(2+)</name>
        <dbReference type="ChEBI" id="CHEBI:18420"/>
    </cofactor>
    <text evidence="13">Binds 2 magnesium ions per subunit.</text>
</comment>
<dbReference type="PIRSF" id="PIRSF000904">
    <property type="entry name" value="FBPtase_SBPase"/>
    <property type="match status" value="1"/>
</dbReference>
<keyword evidence="5 13" id="KW-0963">Cytoplasm</keyword>
<dbReference type="Proteomes" id="UP000215027">
    <property type="component" value="Chromosome I"/>
</dbReference>
<comment type="subunit">
    <text evidence="13">Homotetramer.</text>
</comment>
<dbReference type="InterPro" id="IPR028343">
    <property type="entry name" value="FBPtase"/>
</dbReference>
<comment type="caution">
    <text evidence="13">Lacks conserved residue(s) required for the propagation of feature annotation.</text>
</comment>
<evidence type="ECO:0000256" key="8">
    <source>
        <dbReference type="ARBA" id="ARBA00022801"/>
    </source>
</evidence>
<dbReference type="GO" id="GO:0042132">
    <property type="term" value="F:fructose 1,6-bisphosphate 1-phosphatase activity"/>
    <property type="evidence" value="ECO:0007669"/>
    <property type="project" value="UniProtKB-UniRule"/>
</dbReference>